<keyword evidence="8" id="KW-1185">Reference proteome</keyword>
<keyword evidence="5" id="KW-0812">Transmembrane</keyword>
<dbReference type="GO" id="GO:0008234">
    <property type="term" value="F:cysteine-type peptidase activity"/>
    <property type="evidence" value="ECO:0007669"/>
    <property type="project" value="UniProtKB-KW"/>
</dbReference>
<keyword evidence="5" id="KW-1133">Transmembrane helix</keyword>
<dbReference type="STRING" id="100884.GCA_000269565_02410"/>
<dbReference type="HOGENOM" id="CLU_760136_0_0_9"/>
<evidence type="ECO:0000313" key="8">
    <source>
        <dbReference type="Proteomes" id="UP000003157"/>
    </source>
</evidence>
<sequence length="364" mass="40168">MSVKLAKLLAVFVGNKDSTIGKIGKGAVIAIISLFVAITVLIGAIFSDGINFNQNIVTDLFEGNPITEFQGEQAQFINDVQHGLSLIDTKMNETNQTFTNGATLNAYQVKGYFIGLMFSKQKMNFDENKGTLWVKSFTIESNENEVKKIVPTSVNSTIYSHLESNLSMTLNDDTREAMERVYGGLIGNNGGTVTTLSKEEMDKLLKSLPEGTSELRKNIVLQAGDAVGKIPYYWGGAASCAGYEGNHFGTVITPDYKGRNRKGLDCSHFVDWVYWTVMNNNLGNTNTTGQIKMCKKISAGELLPGDLAFLMDRQGNTTHVGIYAGRNEKGEMVWIHENSHDNNVAVNTVSYWSGYYRLNIMEGR</sequence>
<dbReference type="InterPro" id="IPR051202">
    <property type="entry name" value="Peptidase_C40"/>
</dbReference>
<evidence type="ECO:0000256" key="3">
    <source>
        <dbReference type="ARBA" id="ARBA00022801"/>
    </source>
</evidence>
<dbReference type="eggNOG" id="COG0791">
    <property type="taxonomic scope" value="Bacteria"/>
</dbReference>
<dbReference type="InterPro" id="IPR000064">
    <property type="entry name" value="NLP_P60_dom"/>
</dbReference>
<dbReference type="AlphaFoldDB" id="E7GC04"/>
<organism evidence="7 8">
    <name type="scientific">Coprobacillus cateniformis</name>
    <dbReference type="NCBI Taxonomy" id="100884"/>
    <lineage>
        <taxon>Bacteria</taxon>
        <taxon>Bacillati</taxon>
        <taxon>Bacillota</taxon>
        <taxon>Erysipelotrichia</taxon>
        <taxon>Erysipelotrichales</taxon>
        <taxon>Coprobacillaceae</taxon>
        <taxon>Coprobacillus</taxon>
    </lineage>
</organism>
<dbReference type="RefSeq" id="WP_008789385.1">
    <property type="nucleotide sequence ID" value="NZ_AKCB01000001.1"/>
</dbReference>
<protein>
    <recommendedName>
        <fullName evidence="6">NlpC/P60 domain-containing protein</fullName>
    </recommendedName>
</protein>
<name>E7GC04_9FIRM</name>
<dbReference type="Gene3D" id="3.90.1720.10">
    <property type="entry name" value="endopeptidase domain like (from Nostoc punctiforme)"/>
    <property type="match status" value="1"/>
</dbReference>
<reference evidence="7 8" key="1">
    <citation type="submission" date="2010-12" db="EMBL/GenBank/DDBJ databases">
        <title>The Genome Sequence of Coprobacillus sp. strain 29_1.</title>
        <authorList>
            <consortium name="The Broad Institute Genome Sequencing Platform"/>
            <person name="Earl A."/>
            <person name="Ward D."/>
            <person name="Feldgarden M."/>
            <person name="Gevers D."/>
            <person name="Daigneault M."/>
            <person name="Sibley C.D."/>
            <person name="White A."/>
            <person name="Strauss J."/>
            <person name="Allen-Vercoe E."/>
            <person name="Young S.K."/>
            <person name="Zeng Q."/>
            <person name="Gargeya S."/>
            <person name="Fitzgerald M."/>
            <person name="Haas B."/>
            <person name="Abouelleil A."/>
            <person name="Alvarado L."/>
            <person name="Arachchi H.M."/>
            <person name="Berlin A."/>
            <person name="Brown A."/>
            <person name="Chapman S.B."/>
            <person name="Chen Z."/>
            <person name="Dunbar C."/>
            <person name="Freedman E."/>
            <person name="Gearin G."/>
            <person name="Gellesch M."/>
            <person name="Goldberg J."/>
            <person name="Griggs A."/>
            <person name="Gujja S."/>
            <person name="Heilman E."/>
            <person name="Heiman D."/>
            <person name="Howarth C."/>
            <person name="Larson L."/>
            <person name="Lui A."/>
            <person name="MacDonald P.J.P."/>
            <person name="Mehta T."/>
            <person name="Montmayeur A."/>
            <person name="Murphy C."/>
            <person name="Neiman D."/>
            <person name="Pearson M."/>
            <person name="Priest M."/>
            <person name="Roberts A."/>
            <person name="Saif S."/>
            <person name="Shea T."/>
            <person name="Shenoy N."/>
            <person name="Sisk P."/>
            <person name="Stolte C."/>
            <person name="Sykes S."/>
            <person name="White J."/>
            <person name="Yandava C."/>
            <person name="Nusbaum C."/>
            <person name="Birren B."/>
        </authorList>
    </citation>
    <scope>NUCLEOTIDE SEQUENCE [LARGE SCALE GENOMIC DNA]</scope>
    <source>
        <strain evidence="7 8">29_1</strain>
    </source>
</reference>
<accession>E7GC04</accession>
<keyword evidence="5" id="KW-0472">Membrane</keyword>
<dbReference type="OrthoDB" id="1734240at2"/>
<evidence type="ECO:0000259" key="6">
    <source>
        <dbReference type="PROSITE" id="PS51935"/>
    </source>
</evidence>
<comment type="similarity">
    <text evidence="1">Belongs to the peptidase C40 family.</text>
</comment>
<dbReference type="GO" id="GO:0006508">
    <property type="term" value="P:proteolysis"/>
    <property type="evidence" value="ECO:0007669"/>
    <property type="project" value="UniProtKB-KW"/>
</dbReference>
<dbReference type="SUPFAM" id="SSF54001">
    <property type="entry name" value="Cysteine proteinases"/>
    <property type="match status" value="1"/>
</dbReference>
<feature type="transmembrane region" description="Helical" evidence="5">
    <location>
        <begin position="26"/>
        <end position="46"/>
    </location>
</feature>
<dbReference type="PANTHER" id="PTHR47053">
    <property type="entry name" value="MUREIN DD-ENDOPEPTIDASE MEPH-RELATED"/>
    <property type="match status" value="1"/>
</dbReference>
<evidence type="ECO:0000256" key="2">
    <source>
        <dbReference type="ARBA" id="ARBA00022670"/>
    </source>
</evidence>
<comment type="caution">
    <text evidence="7">The sequence shown here is derived from an EMBL/GenBank/DDBJ whole genome shotgun (WGS) entry which is preliminary data.</text>
</comment>
<evidence type="ECO:0000256" key="4">
    <source>
        <dbReference type="ARBA" id="ARBA00022807"/>
    </source>
</evidence>
<dbReference type="PROSITE" id="PS51935">
    <property type="entry name" value="NLPC_P60"/>
    <property type="match status" value="1"/>
</dbReference>
<dbReference type="InterPro" id="IPR038765">
    <property type="entry name" value="Papain-like_cys_pep_sf"/>
</dbReference>
<dbReference type="Pfam" id="PF00877">
    <property type="entry name" value="NLPC_P60"/>
    <property type="match status" value="1"/>
</dbReference>
<proteinExistence type="inferred from homology"/>
<feature type="domain" description="NlpC/P60" evidence="6">
    <location>
        <begin position="213"/>
        <end position="364"/>
    </location>
</feature>
<dbReference type="Proteomes" id="UP000003157">
    <property type="component" value="Unassembled WGS sequence"/>
</dbReference>
<keyword evidence="3" id="KW-0378">Hydrolase</keyword>
<keyword evidence="2" id="KW-0645">Protease</keyword>
<gene>
    <name evidence="7" type="ORF">HMPREF9488_02295</name>
</gene>
<dbReference type="GeneID" id="78230230"/>
<keyword evidence="4" id="KW-0788">Thiol protease</keyword>
<evidence type="ECO:0000256" key="1">
    <source>
        <dbReference type="ARBA" id="ARBA00007074"/>
    </source>
</evidence>
<dbReference type="PANTHER" id="PTHR47053:SF1">
    <property type="entry name" value="MUREIN DD-ENDOPEPTIDASE MEPH-RELATED"/>
    <property type="match status" value="1"/>
</dbReference>
<evidence type="ECO:0000256" key="5">
    <source>
        <dbReference type="SAM" id="Phobius"/>
    </source>
</evidence>
<dbReference type="EMBL" id="ADKX01000037">
    <property type="protein sequence ID" value="EFW04415.1"/>
    <property type="molecule type" value="Genomic_DNA"/>
</dbReference>
<evidence type="ECO:0000313" key="7">
    <source>
        <dbReference type="EMBL" id="EFW04415.1"/>
    </source>
</evidence>